<organism evidence="1 2">
    <name type="scientific">Acer negundo</name>
    <name type="common">Box elder</name>
    <dbReference type="NCBI Taxonomy" id="4023"/>
    <lineage>
        <taxon>Eukaryota</taxon>
        <taxon>Viridiplantae</taxon>
        <taxon>Streptophyta</taxon>
        <taxon>Embryophyta</taxon>
        <taxon>Tracheophyta</taxon>
        <taxon>Spermatophyta</taxon>
        <taxon>Magnoliopsida</taxon>
        <taxon>eudicotyledons</taxon>
        <taxon>Gunneridae</taxon>
        <taxon>Pentapetalae</taxon>
        <taxon>rosids</taxon>
        <taxon>malvids</taxon>
        <taxon>Sapindales</taxon>
        <taxon>Sapindaceae</taxon>
        <taxon>Hippocastanoideae</taxon>
        <taxon>Acereae</taxon>
        <taxon>Acer</taxon>
    </lineage>
</organism>
<name>A0AAD5INA3_ACENE</name>
<proteinExistence type="predicted"/>
<keyword evidence="2" id="KW-1185">Reference proteome</keyword>
<evidence type="ECO:0000313" key="2">
    <source>
        <dbReference type="Proteomes" id="UP001064489"/>
    </source>
</evidence>
<dbReference type="GO" id="GO:0022843">
    <property type="term" value="F:voltage-gated monoatomic cation channel activity"/>
    <property type="evidence" value="ECO:0007669"/>
    <property type="project" value="InterPro"/>
</dbReference>
<dbReference type="InterPro" id="IPR034626">
    <property type="entry name" value="OEP24"/>
</dbReference>
<dbReference type="PANTHER" id="PTHR35284">
    <property type="entry name" value="OUTER ENVELOPE PORE PROTEIN 24A, CHLOROPLASTIC-RELATED"/>
    <property type="match status" value="1"/>
</dbReference>
<dbReference type="GO" id="GO:0034765">
    <property type="term" value="P:regulation of monoatomic ion transmembrane transport"/>
    <property type="evidence" value="ECO:0007669"/>
    <property type="project" value="InterPro"/>
</dbReference>
<sequence>MNAAISVRSQRGLTGTVSADAGDLKLRTYVSPGPTLSASDICLSVEKPGSFLIDIDVPQKDVRFQFMNTARILEKQLNMTYTHTKSENQTVLDGTLVLDPNNKISANYAIDSRDCKLKYSYLHGGLITFEPCYDFGKKSLELAVSKRVLDGDVVKASYKTSNKVWKLDWLSGKSLINGGRCKVSASFTLGEGLYVPTISAESSWNFEV</sequence>
<reference evidence="1" key="1">
    <citation type="journal article" date="2022" name="Plant J.">
        <title>Strategies of tolerance reflected in two North American maple genomes.</title>
        <authorList>
            <person name="McEvoy S.L."/>
            <person name="Sezen U.U."/>
            <person name="Trouern-Trend A."/>
            <person name="McMahon S.M."/>
            <person name="Schaberg P.G."/>
            <person name="Yang J."/>
            <person name="Wegrzyn J.L."/>
            <person name="Swenson N.G."/>
        </authorList>
    </citation>
    <scope>NUCLEOTIDE SEQUENCE</scope>
    <source>
        <strain evidence="1">91603</strain>
    </source>
</reference>
<dbReference type="PANTHER" id="PTHR35284:SF5">
    <property type="entry name" value="OUTER ENVELOPE PORE PROTEIN 24, CHLOROPLASTIC-LIKE"/>
    <property type="match status" value="1"/>
</dbReference>
<comment type="caution">
    <text evidence="1">The sequence shown here is derived from an EMBL/GenBank/DDBJ whole genome shotgun (WGS) entry which is preliminary data.</text>
</comment>
<protein>
    <submittedName>
        <fullName evidence="1">Uncharacterized protein</fullName>
    </submittedName>
</protein>
<reference evidence="1" key="2">
    <citation type="submission" date="2023-02" db="EMBL/GenBank/DDBJ databases">
        <authorList>
            <person name="Swenson N.G."/>
            <person name="Wegrzyn J.L."/>
            <person name="Mcevoy S.L."/>
        </authorList>
    </citation>
    <scope>NUCLEOTIDE SEQUENCE</scope>
    <source>
        <strain evidence="1">91603</strain>
        <tissue evidence="1">Leaf</tissue>
    </source>
</reference>
<accession>A0AAD5INA3</accession>
<evidence type="ECO:0000313" key="1">
    <source>
        <dbReference type="EMBL" id="KAI9170428.1"/>
    </source>
</evidence>
<gene>
    <name evidence="1" type="ORF">LWI28_027779</name>
</gene>
<dbReference type="EMBL" id="JAJSOW010000104">
    <property type="protein sequence ID" value="KAI9170428.1"/>
    <property type="molecule type" value="Genomic_DNA"/>
</dbReference>
<dbReference type="AlphaFoldDB" id="A0AAD5INA3"/>
<dbReference type="Proteomes" id="UP001064489">
    <property type="component" value="Chromosome 7"/>
</dbReference>